<dbReference type="InterPro" id="IPR011701">
    <property type="entry name" value="MFS"/>
</dbReference>
<keyword evidence="3 7" id="KW-0812">Transmembrane</keyword>
<dbReference type="OMA" id="IANYAIM"/>
<dbReference type="GeneID" id="19209128"/>
<dbReference type="RefSeq" id="XP_007769105.1">
    <property type="nucleotide sequence ID" value="XM_007770915.1"/>
</dbReference>
<dbReference type="KEGG" id="cput:CONPUDRAFT_73500"/>
<keyword evidence="10" id="KW-1185">Reference proteome</keyword>
<dbReference type="InterPro" id="IPR036259">
    <property type="entry name" value="MFS_trans_sf"/>
</dbReference>
<evidence type="ECO:0000256" key="4">
    <source>
        <dbReference type="ARBA" id="ARBA00022989"/>
    </source>
</evidence>
<dbReference type="GO" id="GO:0022857">
    <property type="term" value="F:transmembrane transporter activity"/>
    <property type="evidence" value="ECO:0007669"/>
    <property type="project" value="InterPro"/>
</dbReference>
<organism evidence="9 10">
    <name type="scientific">Coniophora puteana (strain RWD-64-598)</name>
    <name type="common">Brown rot fungus</name>
    <dbReference type="NCBI Taxonomy" id="741705"/>
    <lineage>
        <taxon>Eukaryota</taxon>
        <taxon>Fungi</taxon>
        <taxon>Dikarya</taxon>
        <taxon>Basidiomycota</taxon>
        <taxon>Agaricomycotina</taxon>
        <taxon>Agaricomycetes</taxon>
        <taxon>Agaricomycetidae</taxon>
        <taxon>Boletales</taxon>
        <taxon>Coniophorineae</taxon>
        <taxon>Coniophoraceae</taxon>
        <taxon>Coniophora</taxon>
    </lineage>
</organism>
<reference evidence="10" key="1">
    <citation type="journal article" date="2012" name="Science">
        <title>The Paleozoic origin of enzymatic lignin decomposition reconstructed from 31 fungal genomes.</title>
        <authorList>
            <person name="Floudas D."/>
            <person name="Binder M."/>
            <person name="Riley R."/>
            <person name="Barry K."/>
            <person name="Blanchette R.A."/>
            <person name="Henrissat B."/>
            <person name="Martinez A.T."/>
            <person name="Otillar R."/>
            <person name="Spatafora J.W."/>
            <person name="Yadav J.S."/>
            <person name="Aerts A."/>
            <person name="Benoit I."/>
            <person name="Boyd A."/>
            <person name="Carlson A."/>
            <person name="Copeland A."/>
            <person name="Coutinho P.M."/>
            <person name="de Vries R.P."/>
            <person name="Ferreira P."/>
            <person name="Findley K."/>
            <person name="Foster B."/>
            <person name="Gaskell J."/>
            <person name="Glotzer D."/>
            <person name="Gorecki P."/>
            <person name="Heitman J."/>
            <person name="Hesse C."/>
            <person name="Hori C."/>
            <person name="Igarashi K."/>
            <person name="Jurgens J.A."/>
            <person name="Kallen N."/>
            <person name="Kersten P."/>
            <person name="Kohler A."/>
            <person name="Kuees U."/>
            <person name="Kumar T.K.A."/>
            <person name="Kuo A."/>
            <person name="LaButti K."/>
            <person name="Larrondo L.F."/>
            <person name="Lindquist E."/>
            <person name="Ling A."/>
            <person name="Lombard V."/>
            <person name="Lucas S."/>
            <person name="Lundell T."/>
            <person name="Martin R."/>
            <person name="McLaughlin D.J."/>
            <person name="Morgenstern I."/>
            <person name="Morin E."/>
            <person name="Murat C."/>
            <person name="Nagy L.G."/>
            <person name="Nolan M."/>
            <person name="Ohm R.A."/>
            <person name="Patyshakuliyeva A."/>
            <person name="Rokas A."/>
            <person name="Ruiz-Duenas F.J."/>
            <person name="Sabat G."/>
            <person name="Salamov A."/>
            <person name="Samejima M."/>
            <person name="Schmutz J."/>
            <person name="Slot J.C."/>
            <person name="St John F."/>
            <person name="Stenlid J."/>
            <person name="Sun H."/>
            <person name="Sun S."/>
            <person name="Syed K."/>
            <person name="Tsang A."/>
            <person name="Wiebenga A."/>
            <person name="Young D."/>
            <person name="Pisabarro A."/>
            <person name="Eastwood D.C."/>
            <person name="Martin F."/>
            <person name="Cullen D."/>
            <person name="Grigoriev I.V."/>
            <person name="Hibbett D.S."/>
        </authorList>
    </citation>
    <scope>NUCLEOTIDE SEQUENCE [LARGE SCALE GENOMIC DNA]</scope>
    <source>
        <strain evidence="10">RWD-64-598 SS2</strain>
    </source>
</reference>
<evidence type="ECO:0000259" key="8">
    <source>
        <dbReference type="PROSITE" id="PS50850"/>
    </source>
</evidence>
<feature type="compositionally biased region" description="Polar residues" evidence="6">
    <location>
        <begin position="1"/>
        <end position="21"/>
    </location>
</feature>
<dbReference type="SUPFAM" id="SSF103473">
    <property type="entry name" value="MFS general substrate transporter"/>
    <property type="match status" value="1"/>
</dbReference>
<dbReference type="PRINTS" id="PR01035">
    <property type="entry name" value="TCRTETA"/>
</dbReference>
<evidence type="ECO:0000256" key="3">
    <source>
        <dbReference type="ARBA" id="ARBA00022692"/>
    </source>
</evidence>
<evidence type="ECO:0000313" key="9">
    <source>
        <dbReference type="EMBL" id="EIW80357.1"/>
    </source>
</evidence>
<feature type="transmembrane region" description="Helical" evidence="7">
    <location>
        <begin position="321"/>
        <end position="343"/>
    </location>
</feature>
<feature type="compositionally biased region" description="Basic and acidic residues" evidence="6">
    <location>
        <begin position="22"/>
        <end position="31"/>
    </location>
</feature>
<dbReference type="GO" id="GO:0016020">
    <property type="term" value="C:membrane"/>
    <property type="evidence" value="ECO:0007669"/>
    <property type="project" value="UniProtKB-SubCell"/>
</dbReference>
<name>A0A5M3MMU5_CONPW</name>
<feature type="transmembrane region" description="Helical" evidence="7">
    <location>
        <begin position="355"/>
        <end position="377"/>
    </location>
</feature>
<evidence type="ECO:0000256" key="7">
    <source>
        <dbReference type="SAM" id="Phobius"/>
    </source>
</evidence>
<feature type="domain" description="Major facilitator superfamily (MFS) profile" evidence="8">
    <location>
        <begin position="40"/>
        <end position="482"/>
    </location>
</feature>
<dbReference type="CDD" id="cd17330">
    <property type="entry name" value="MFS_SLC46_TetA_like"/>
    <property type="match status" value="1"/>
</dbReference>
<dbReference type="PROSITE" id="PS50850">
    <property type="entry name" value="MFS"/>
    <property type="match status" value="1"/>
</dbReference>
<dbReference type="PANTHER" id="PTHR23504">
    <property type="entry name" value="MAJOR FACILITATOR SUPERFAMILY DOMAIN-CONTAINING PROTEIN 10"/>
    <property type="match status" value="1"/>
</dbReference>
<proteinExistence type="predicted"/>
<comment type="subcellular location">
    <subcellularLocation>
        <location evidence="1">Membrane</location>
        <topology evidence="1">Multi-pass membrane protein</topology>
    </subcellularLocation>
</comment>
<dbReference type="Proteomes" id="UP000053558">
    <property type="component" value="Unassembled WGS sequence"/>
</dbReference>
<feature type="transmembrane region" description="Helical" evidence="7">
    <location>
        <begin position="213"/>
        <end position="235"/>
    </location>
</feature>
<dbReference type="PANTHER" id="PTHR23504:SF15">
    <property type="entry name" value="MAJOR FACILITATOR SUPERFAMILY (MFS) PROFILE DOMAIN-CONTAINING PROTEIN"/>
    <property type="match status" value="1"/>
</dbReference>
<feature type="transmembrane region" description="Helical" evidence="7">
    <location>
        <begin position="454"/>
        <end position="474"/>
    </location>
</feature>
<protein>
    <submittedName>
        <fullName evidence="9">MFS general substrate transporter</fullName>
    </submittedName>
</protein>
<sequence>MTSSQSSDPQVESTPLLNAQPKNRDARDNDTPRTPLPKVQIGILSLVHVVTPVSSQSIYPYINQLVRELDITHGDESRVGYYVGLIESIFFATQACTTFGWSRLSDYVGRKPVMLIGLSGLCISMLCFGLSRTFVTLVLSRCICGLLNGSSGVMKSMLGELTDASNIAQGFAILPILWCVGATLGPFVGGVLARPADRWPHLFSQQFWQDYPYFLPCAAVSVFVIFVALLIALFLKETLPRRKAKEPLLIQSSAPEAPEDSSSSFSVAEAPLPMRALLVPPILIPIANNGLLGVIEAALAAMQPLFYSTPTSSSGLGFSPATIGTILACFGIFDGLAQVLFFAPVVNRIGPKRTFELAATTCVPIFVLFPVMSWYVARGGVDKVVWALLVLQLSLQIIKDMAYGCVMMHVTSSAPSKRSLGSVNGLSQTISAISRAIGPAVATSIFSASKQYNLLGGNLVYVFMVAMTFCLMYLGSRLPDQLPDQKR</sequence>
<dbReference type="AlphaFoldDB" id="A0A5M3MMU5"/>
<feature type="transmembrane region" description="Helical" evidence="7">
    <location>
        <begin position="170"/>
        <end position="193"/>
    </location>
</feature>
<evidence type="ECO:0000256" key="2">
    <source>
        <dbReference type="ARBA" id="ARBA00022448"/>
    </source>
</evidence>
<gene>
    <name evidence="9" type="ORF">CONPUDRAFT_73500</name>
</gene>
<keyword evidence="5 7" id="KW-0472">Membrane</keyword>
<evidence type="ECO:0000313" key="10">
    <source>
        <dbReference type="Proteomes" id="UP000053558"/>
    </source>
</evidence>
<dbReference type="OrthoDB" id="419616at2759"/>
<feature type="transmembrane region" description="Helical" evidence="7">
    <location>
        <begin position="79"/>
        <end position="101"/>
    </location>
</feature>
<comment type="caution">
    <text evidence="9">The sequence shown here is derived from an EMBL/GenBank/DDBJ whole genome shotgun (WGS) entry which is preliminary data.</text>
</comment>
<dbReference type="EMBL" id="JH711579">
    <property type="protein sequence ID" value="EIW80357.1"/>
    <property type="molecule type" value="Genomic_DNA"/>
</dbReference>
<accession>A0A5M3MMU5</accession>
<keyword evidence="2" id="KW-0813">Transport</keyword>
<feature type="transmembrane region" description="Helical" evidence="7">
    <location>
        <begin position="113"/>
        <end position="131"/>
    </location>
</feature>
<dbReference type="Pfam" id="PF07690">
    <property type="entry name" value="MFS_1"/>
    <property type="match status" value="1"/>
</dbReference>
<dbReference type="Gene3D" id="1.20.1250.20">
    <property type="entry name" value="MFS general substrate transporter like domains"/>
    <property type="match status" value="1"/>
</dbReference>
<feature type="transmembrane region" description="Helical" evidence="7">
    <location>
        <begin position="282"/>
        <end position="301"/>
    </location>
</feature>
<evidence type="ECO:0000256" key="5">
    <source>
        <dbReference type="ARBA" id="ARBA00023136"/>
    </source>
</evidence>
<dbReference type="InterPro" id="IPR020846">
    <property type="entry name" value="MFS_dom"/>
</dbReference>
<dbReference type="InterPro" id="IPR001958">
    <property type="entry name" value="Tet-R_TetA/multi-R_MdtG-like"/>
</dbReference>
<evidence type="ECO:0000256" key="6">
    <source>
        <dbReference type="SAM" id="MobiDB-lite"/>
    </source>
</evidence>
<keyword evidence="4 7" id="KW-1133">Transmembrane helix</keyword>
<evidence type="ECO:0000256" key="1">
    <source>
        <dbReference type="ARBA" id="ARBA00004141"/>
    </source>
</evidence>
<feature type="region of interest" description="Disordered" evidence="6">
    <location>
        <begin position="1"/>
        <end position="35"/>
    </location>
</feature>